<protein>
    <submittedName>
        <fullName evidence="3">Uncharacterized protein LOC104602720</fullName>
    </submittedName>
</protein>
<organism evidence="2 3">
    <name type="scientific">Nelumbo nucifera</name>
    <name type="common">Sacred lotus</name>
    <dbReference type="NCBI Taxonomy" id="4432"/>
    <lineage>
        <taxon>Eukaryota</taxon>
        <taxon>Viridiplantae</taxon>
        <taxon>Streptophyta</taxon>
        <taxon>Embryophyta</taxon>
        <taxon>Tracheophyta</taxon>
        <taxon>Spermatophyta</taxon>
        <taxon>Magnoliopsida</taxon>
        <taxon>Proteales</taxon>
        <taxon>Nelumbonaceae</taxon>
        <taxon>Nelumbo</taxon>
    </lineage>
</organism>
<dbReference type="OrthoDB" id="785439at2759"/>
<reference evidence="3" key="1">
    <citation type="submission" date="2025-08" db="UniProtKB">
        <authorList>
            <consortium name="RefSeq"/>
        </authorList>
    </citation>
    <scope>IDENTIFICATION</scope>
</reference>
<dbReference type="OMA" id="RWWSDDS"/>
<dbReference type="PANTHER" id="PTHR35719">
    <property type="entry name" value="OS01G0680600 PROTEIN"/>
    <property type="match status" value="1"/>
</dbReference>
<evidence type="ECO:0000313" key="2">
    <source>
        <dbReference type="Proteomes" id="UP000189703"/>
    </source>
</evidence>
<dbReference type="PANTHER" id="PTHR35719:SF5">
    <property type="entry name" value="T6K12.7 PROTEIN"/>
    <property type="match status" value="1"/>
</dbReference>
<evidence type="ECO:0000313" key="3">
    <source>
        <dbReference type="RefSeq" id="XP_010264803.1"/>
    </source>
</evidence>
<dbReference type="FunCoup" id="A0A1U8AGG1">
    <property type="interactions" value="815"/>
</dbReference>
<feature type="compositionally biased region" description="Basic residues" evidence="1">
    <location>
        <begin position="176"/>
        <end position="186"/>
    </location>
</feature>
<feature type="region of interest" description="Disordered" evidence="1">
    <location>
        <begin position="173"/>
        <end position="208"/>
    </location>
</feature>
<dbReference type="Proteomes" id="UP000189703">
    <property type="component" value="Unplaced"/>
</dbReference>
<dbReference type="AlphaFoldDB" id="A0A1U8AGG1"/>
<keyword evidence="2" id="KW-1185">Reference proteome</keyword>
<proteinExistence type="predicted"/>
<name>A0A1U8AGG1_NELNU</name>
<dbReference type="GeneID" id="104602720"/>
<gene>
    <name evidence="3" type="primary">LOC104602720</name>
</gene>
<feature type="region of interest" description="Disordered" evidence="1">
    <location>
        <begin position="241"/>
        <end position="277"/>
    </location>
</feature>
<evidence type="ECO:0000256" key="1">
    <source>
        <dbReference type="SAM" id="MobiDB-lite"/>
    </source>
</evidence>
<accession>A0A1U8AGG1</accession>
<sequence length="303" mass="34216">METRLFAFPFLVSAPSMPPRSPSFSPARNPNYSAHVLCCSRYRPRRSDGSDSSYWNSNAEPLRRKRSRFGFGEESINEDDDDGIGFRRRYKQRKWWSDRPSSWDNDRGTGVFEEVIDSFWILKVFSSFGWALPVIILSMLIASGPKAFLMALALPLGQSAISLAIDKLWGGTRDSPKRRSKTKKNPFARTPRDAQMSEEEKQEEIGGTGNGRYRYQSWVAANYGSDKGGQYESGFGGWDELDRRGKPDKEPTKMPLGTGGGISRPQVEKKGKLSRKGRNKSTPLLLRLLIAVFPFLGSWTKLL</sequence>
<dbReference type="RefSeq" id="XP_010264803.1">
    <property type="nucleotide sequence ID" value="XM_010266501.2"/>
</dbReference>
<feature type="compositionally biased region" description="Basic and acidic residues" evidence="1">
    <location>
        <begin position="241"/>
        <end position="252"/>
    </location>
</feature>
<dbReference type="eggNOG" id="ENOG502RZ61">
    <property type="taxonomic scope" value="Eukaryota"/>
</dbReference>
<dbReference type="KEGG" id="nnu:104602720"/>